<comment type="caution">
    <text evidence="2">The sequence shown here is derived from an EMBL/GenBank/DDBJ whole genome shotgun (WGS) entry which is preliminary data.</text>
</comment>
<evidence type="ECO:0008006" key="4">
    <source>
        <dbReference type="Google" id="ProtNLM"/>
    </source>
</evidence>
<evidence type="ECO:0000313" key="3">
    <source>
        <dbReference type="Proteomes" id="UP001054945"/>
    </source>
</evidence>
<sequence length="76" mass="8591">MCKTSNLTTTLTIFASLAAQQLLTPSCRFHAEIAFPGENTPFTSCETRRVGAGRLLYQEMRSCFSFHLLQNRIHQP</sequence>
<dbReference type="EMBL" id="BPLR01019260">
    <property type="protein sequence ID" value="GIZ05279.1"/>
    <property type="molecule type" value="Genomic_DNA"/>
</dbReference>
<proteinExistence type="predicted"/>
<dbReference type="Proteomes" id="UP001054945">
    <property type="component" value="Unassembled WGS sequence"/>
</dbReference>
<evidence type="ECO:0000256" key="1">
    <source>
        <dbReference type="SAM" id="SignalP"/>
    </source>
</evidence>
<dbReference type="AlphaFoldDB" id="A0AAV4YG69"/>
<name>A0AAV4YG69_CAEEX</name>
<protein>
    <recommendedName>
        <fullName evidence="4">Secreted protein</fullName>
    </recommendedName>
</protein>
<organism evidence="2 3">
    <name type="scientific">Caerostris extrusa</name>
    <name type="common">Bark spider</name>
    <name type="synonym">Caerostris bankana</name>
    <dbReference type="NCBI Taxonomy" id="172846"/>
    <lineage>
        <taxon>Eukaryota</taxon>
        <taxon>Metazoa</taxon>
        <taxon>Ecdysozoa</taxon>
        <taxon>Arthropoda</taxon>
        <taxon>Chelicerata</taxon>
        <taxon>Arachnida</taxon>
        <taxon>Araneae</taxon>
        <taxon>Araneomorphae</taxon>
        <taxon>Entelegynae</taxon>
        <taxon>Araneoidea</taxon>
        <taxon>Araneidae</taxon>
        <taxon>Caerostris</taxon>
    </lineage>
</organism>
<reference evidence="2 3" key="1">
    <citation type="submission" date="2021-06" db="EMBL/GenBank/DDBJ databases">
        <title>Caerostris extrusa draft genome.</title>
        <authorList>
            <person name="Kono N."/>
            <person name="Arakawa K."/>
        </authorList>
    </citation>
    <scope>NUCLEOTIDE SEQUENCE [LARGE SCALE GENOMIC DNA]</scope>
</reference>
<accession>A0AAV4YG69</accession>
<gene>
    <name evidence="2" type="ORF">CEXT_799951</name>
</gene>
<keyword evidence="1" id="KW-0732">Signal</keyword>
<keyword evidence="3" id="KW-1185">Reference proteome</keyword>
<feature type="signal peptide" evidence="1">
    <location>
        <begin position="1"/>
        <end position="19"/>
    </location>
</feature>
<feature type="chain" id="PRO_5043786361" description="Secreted protein" evidence="1">
    <location>
        <begin position="20"/>
        <end position="76"/>
    </location>
</feature>
<evidence type="ECO:0000313" key="2">
    <source>
        <dbReference type="EMBL" id="GIZ05279.1"/>
    </source>
</evidence>